<gene>
    <name evidence="3" type="ORF">FQP90_08075</name>
</gene>
<feature type="transmembrane region" description="Helical" evidence="2">
    <location>
        <begin position="30"/>
        <end position="52"/>
    </location>
</feature>
<protein>
    <submittedName>
        <fullName evidence="3">Uncharacterized protein</fullName>
    </submittedName>
</protein>
<evidence type="ECO:0000313" key="4">
    <source>
        <dbReference type="Proteomes" id="UP000316500"/>
    </source>
</evidence>
<sequence>MTAQASSEIPAESTAVAPARPKVPSVHMRALITWLAIFPLVSLGMLLLGPIMEPWHPVLRALLLTALVVPAAVYVVVPRLMAGHGVLSRKVVERAAQRAARKSA</sequence>
<keyword evidence="2" id="KW-0472">Membrane</keyword>
<dbReference type="Proteomes" id="UP000316500">
    <property type="component" value="Unassembled WGS sequence"/>
</dbReference>
<dbReference type="AlphaFoldDB" id="A0A558H490"/>
<reference evidence="3 4" key="1">
    <citation type="submission" date="2019-07" db="EMBL/GenBank/DDBJ databases">
        <title>Diversity of Bacteria from Kongsfjorden, Arctic.</title>
        <authorList>
            <person name="Yu Y."/>
        </authorList>
    </citation>
    <scope>NUCLEOTIDE SEQUENCE [LARGE SCALE GENOMIC DNA]</scope>
    <source>
        <strain evidence="3 4">SM1928</strain>
    </source>
</reference>
<evidence type="ECO:0000256" key="1">
    <source>
        <dbReference type="SAM" id="MobiDB-lite"/>
    </source>
</evidence>
<evidence type="ECO:0000313" key="3">
    <source>
        <dbReference type="EMBL" id="TVU63942.1"/>
    </source>
</evidence>
<keyword evidence="2" id="KW-0812">Transmembrane</keyword>
<name>A0A558H490_PAENT</name>
<organism evidence="3 4">
    <name type="scientific">Paenarthrobacter nitroguajacolicus</name>
    <name type="common">Arthrobacter nitroguajacolicus</name>
    <dbReference type="NCBI Taxonomy" id="211146"/>
    <lineage>
        <taxon>Bacteria</taxon>
        <taxon>Bacillati</taxon>
        <taxon>Actinomycetota</taxon>
        <taxon>Actinomycetes</taxon>
        <taxon>Micrococcales</taxon>
        <taxon>Micrococcaceae</taxon>
        <taxon>Paenarthrobacter</taxon>
    </lineage>
</organism>
<dbReference type="RefSeq" id="WP_144649220.1">
    <property type="nucleotide sequence ID" value="NZ_VNFK01000005.1"/>
</dbReference>
<proteinExistence type="predicted"/>
<keyword evidence="2" id="KW-1133">Transmembrane helix</keyword>
<comment type="caution">
    <text evidence="3">The sequence shown here is derived from an EMBL/GenBank/DDBJ whole genome shotgun (WGS) entry which is preliminary data.</text>
</comment>
<dbReference type="OrthoDB" id="4571002at2"/>
<dbReference type="EMBL" id="VNFK01000005">
    <property type="protein sequence ID" value="TVU63942.1"/>
    <property type="molecule type" value="Genomic_DNA"/>
</dbReference>
<accession>A0A558H490</accession>
<evidence type="ECO:0000256" key="2">
    <source>
        <dbReference type="SAM" id="Phobius"/>
    </source>
</evidence>
<feature type="region of interest" description="Disordered" evidence="1">
    <location>
        <begin position="1"/>
        <end position="22"/>
    </location>
</feature>
<feature type="transmembrane region" description="Helical" evidence="2">
    <location>
        <begin position="58"/>
        <end position="77"/>
    </location>
</feature>